<proteinExistence type="predicted"/>
<dbReference type="GO" id="GO:0016887">
    <property type="term" value="F:ATP hydrolysis activity"/>
    <property type="evidence" value="ECO:0007669"/>
    <property type="project" value="InterPro"/>
</dbReference>
<evidence type="ECO:0000259" key="3">
    <source>
        <dbReference type="PROSITE" id="PS50893"/>
    </source>
</evidence>
<dbReference type="SMART" id="SM00382">
    <property type="entry name" value="AAA"/>
    <property type="match status" value="1"/>
</dbReference>
<protein>
    <submittedName>
        <fullName evidence="4">ABC transporter ATP-binding protein</fullName>
    </submittedName>
</protein>
<dbReference type="PANTHER" id="PTHR24220:SF86">
    <property type="entry name" value="ABC TRANSPORTER ABCH.1"/>
    <property type="match status" value="1"/>
</dbReference>
<name>A0A533I940_PARDE</name>
<dbReference type="PANTHER" id="PTHR24220">
    <property type="entry name" value="IMPORT ATP-BINDING PROTEIN"/>
    <property type="match status" value="1"/>
</dbReference>
<dbReference type="EMBL" id="VAFL01000007">
    <property type="protein sequence ID" value="TKW66322.1"/>
    <property type="molecule type" value="Genomic_DNA"/>
</dbReference>
<evidence type="ECO:0000256" key="1">
    <source>
        <dbReference type="ARBA" id="ARBA00022741"/>
    </source>
</evidence>
<dbReference type="AlphaFoldDB" id="A0A533I940"/>
<dbReference type="Proteomes" id="UP000315344">
    <property type="component" value="Unassembled WGS sequence"/>
</dbReference>
<dbReference type="PROSITE" id="PS50893">
    <property type="entry name" value="ABC_TRANSPORTER_2"/>
    <property type="match status" value="1"/>
</dbReference>
<dbReference type="InterPro" id="IPR003439">
    <property type="entry name" value="ABC_transporter-like_ATP-bd"/>
</dbReference>
<sequence>MTLPLSIRDLQLRAKGRVLLSVPSLDLQAGSLTAVRGPSGAGKTTLLHALAGLIAASGRLSWGETDLAGLSQTRRTRFRGQHIGMIFQDFLLFEELSARDNALVTAAFRSDHAALAARADALMVRFGVADLAARRADLLSGGERQRIAVVRALAHDPAILLADEPTASLDRATADRLIGDLARQAREDGRTVVVVSHDEHVWAAMDRVLSVRDGALEAA</sequence>
<organism evidence="4 5">
    <name type="scientific">Paracoccus denitrificans</name>
    <dbReference type="NCBI Taxonomy" id="266"/>
    <lineage>
        <taxon>Bacteria</taxon>
        <taxon>Pseudomonadati</taxon>
        <taxon>Pseudomonadota</taxon>
        <taxon>Alphaproteobacteria</taxon>
        <taxon>Rhodobacterales</taxon>
        <taxon>Paracoccaceae</taxon>
        <taxon>Paracoccus</taxon>
    </lineage>
</organism>
<dbReference type="PROSITE" id="PS00211">
    <property type="entry name" value="ABC_TRANSPORTER_1"/>
    <property type="match status" value="1"/>
</dbReference>
<evidence type="ECO:0000313" key="5">
    <source>
        <dbReference type="Proteomes" id="UP000315344"/>
    </source>
</evidence>
<dbReference type="Gene3D" id="3.40.50.300">
    <property type="entry name" value="P-loop containing nucleotide triphosphate hydrolases"/>
    <property type="match status" value="1"/>
</dbReference>
<comment type="caution">
    <text evidence="4">The sequence shown here is derived from an EMBL/GenBank/DDBJ whole genome shotgun (WGS) entry which is preliminary data.</text>
</comment>
<evidence type="ECO:0000256" key="2">
    <source>
        <dbReference type="ARBA" id="ARBA00022840"/>
    </source>
</evidence>
<keyword evidence="2 4" id="KW-0067">ATP-binding</keyword>
<accession>A0A533I940</accession>
<dbReference type="GO" id="GO:0005524">
    <property type="term" value="F:ATP binding"/>
    <property type="evidence" value="ECO:0007669"/>
    <property type="project" value="UniProtKB-KW"/>
</dbReference>
<keyword evidence="1" id="KW-0547">Nucleotide-binding</keyword>
<reference evidence="4 5" key="1">
    <citation type="journal article" date="2017" name="Nat. Commun.">
        <title>In situ click chemistry generation of cyclooxygenase-2 inhibitors.</title>
        <authorList>
            <person name="Bhardwaj A."/>
            <person name="Kaur J."/>
            <person name="Wuest M."/>
            <person name="Wuest F."/>
        </authorList>
    </citation>
    <scope>NUCLEOTIDE SEQUENCE [LARGE SCALE GENOMIC DNA]</scope>
    <source>
        <strain evidence="4">S2_012_000_R3_94</strain>
    </source>
</reference>
<gene>
    <name evidence="4" type="ORF">DI616_10180</name>
</gene>
<dbReference type="InterPro" id="IPR003593">
    <property type="entry name" value="AAA+_ATPase"/>
</dbReference>
<dbReference type="Pfam" id="PF00005">
    <property type="entry name" value="ABC_tran"/>
    <property type="match status" value="1"/>
</dbReference>
<dbReference type="GO" id="GO:0022857">
    <property type="term" value="F:transmembrane transporter activity"/>
    <property type="evidence" value="ECO:0007669"/>
    <property type="project" value="TreeGrafter"/>
</dbReference>
<dbReference type="InterPro" id="IPR015854">
    <property type="entry name" value="ABC_transpr_LolD-like"/>
</dbReference>
<dbReference type="GO" id="GO:0005886">
    <property type="term" value="C:plasma membrane"/>
    <property type="evidence" value="ECO:0007669"/>
    <property type="project" value="TreeGrafter"/>
</dbReference>
<dbReference type="InterPro" id="IPR027417">
    <property type="entry name" value="P-loop_NTPase"/>
</dbReference>
<dbReference type="SUPFAM" id="SSF52540">
    <property type="entry name" value="P-loop containing nucleoside triphosphate hydrolases"/>
    <property type="match status" value="1"/>
</dbReference>
<dbReference type="InterPro" id="IPR017871">
    <property type="entry name" value="ABC_transporter-like_CS"/>
</dbReference>
<feature type="domain" description="ABC transporter" evidence="3">
    <location>
        <begin position="5"/>
        <end position="219"/>
    </location>
</feature>
<evidence type="ECO:0000313" key="4">
    <source>
        <dbReference type="EMBL" id="TKW66322.1"/>
    </source>
</evidence>